<evidence type="ECO:0008006" key="4">
    <source>
        <dbReference type="Google" id="ProtNLM"/>
    </source>
</evidence>
<feature type="transmembrane region" description="Helical" evidence="1">
    <location>
        <begin position="76"/>
        <end position="96"/>
    </location>
</feature>
<protein>
    <recommendedName>
        <fullName evidence="4">Membrane protein 6-pyruvoyl-tetrahydropterin synthase-related domain-containing protein</fullName>
    </recommendedName>
</protein>
<evidence type="ECO:0000313" key="2">
    <source>
        <dbReference type="EMBL" id="OGK15102.1"/>
    </source>
</evidence>
<dbReference type="Proteomes" id="UP000177208">
    <property type="component" value="Unassembled WGS sequence"/>
</dbReference>
<reference evidence="2 3" key="1">
    <citation type="journal article" date="2016" name="Nat. Commun.">
        <title>Thousands of microbial genomes shed light on interconnected biogeochemical processes in an aquifer system.</title>
        <authorList>
            <person name="Anantharaman K."/>
            <person name="Brown C.T."/>
            <person name="Hug L.A."/>
            <person name="Sharon I."/>
            <person name="Castelle C.J."/>
            <person name="Probst A.J."/>
            <person name="Thomas B.C."/>
            <person name="Singh A."/>
            <person name="Wilkins M.J."/>
            <person name="Karaoz U."/>
            <person name="Brodie E.L."/>
            <person name="Williams K.H."/>
            <person name="Hubbard S.S."/>
            <person name="Banfield J.F."/>
        </authorList>
    </citation>
    <scope>NUCLEOTIDE SEQUENCE [LARGE SCALE GENOMIC DNA]</scope>
</reference>
<evidence type="ECO:0000313" key="3">
    <source>
        <dbReference type="Proteomes" id="UP000177208"/>
    </source>
</evidence>
<feature type="transmembrane region" description="Helical" evidence="1">
    <location>
        <begin position="170"/>
        <end position="189"/>
    </location>
</feature>
<keyword evidence="1" id="KW-0472">Membrane</keyword>
<feature type="transmembrane region" description="Helical" evidence="1">
    <location>
        <begin position="343"/>
        <end position="362"/>
    </location>
</feature>
<dbReference type="AlphaFoldDB" id="A0A1F7G8Z5"/>
<feature type="transmembrane region" description="Helical" evidence="1">
    <location>
        <begin position="485"/>
        <end position="503"/>
    </location>
</feature>
<organism evidence="2 3">
    <name type="scientific">Candidatus Roizmanbacteria bacterium RIFCSPHIGHO2_01_FULL_39_12c</name>
    <dbReference type="NCBI Taxonomy" id="1802031"/>
    <lineage>
        <taxon>Bacteria</taxon>
        <taxon>Candidatus Roizmaniibacteriota</taxon>
    </lineage>
</organism>
<keyword evidence="1" id="KW-1133">Transmembrane helix</keyword>
<dbReference type="PANTHER" id="PTHR38454:SF1">
    <property type="entry name" value="INTEGRAL MEMBRANE PROTEIN"/>
    <property type="match status" value="1"/>
</dbReference>
<feature type="transmembrane region" description="Helical" evidence="1">
    <location>
        <begin position="743"/>
        <end position="761"/>
    </location>
</feature>
<accession>A0A1F7G8Z5</accession>
<evidence type="ECO:0000256" key="1">
    <source>
        <dbReference type="SAM" id="Phobius"/>
    </source>
</evidence>
<feature type="transmembrane region" description="Helical" evidence="1">
    <location>
        <begin position="20"/>
        <end position="39"/>
    </location>
</feature>
<keyword evidence="1" id="KW-0812">Transmembrane</keyword>
<dbReference type="EMBL" id="MFZG01000041">
    <property type="protein sequence ID" value="OGK15102.1"/>
    <property type="molecule type" value="Genomic_DNA"/>
</dbReference>
<proteinExistence type="predicted"/>
<feature type="transmembrane region" description="Helical" evidence="1">
    <location>
        <begin position="462"/>
        <end position="478"/>
    </location>
</feature>
<feature type="transmembrane region" description="Helical" evidence="1">
    <location>
        <begin position="240"/>
        <end position="258"/>
    </location>
</feature>
<feature type="transmembrane region" description="Helical" evidence="1">
    <location>
        <begin position="414"/>
        <end position="431"/>
    </location>
</feature>
<comment type="caution">
    <text evidence="2">The sequence shown here is derived from an EMBL/GenBank/DDBJ whole genome shotgun (WGS) entry which is preliminary data.</text>
</comment>
<sequence>MIKNKNFSSVTHFNKNKSLLFEIVFLILITIIFLALLFHKFFTDPYYYFAGDISEVYFPWWVYLNKNLRLGLLPILNQYWFAGSLPFAALETSIFYPLYVILQFLFSAQKNLDTAYFFHFGAELTHYLIASISFYLLVRLGLKLGKLPSLFGALVYSCSGIFIGRFVHPVVIVTMSWVPLVYLFFLYYINSQRIIFALGCSLILALIIVSGHPQMIFYAYLYFCLAIFYFLLVAKKHDRIRLLLVSLGIILVSLLITAPKVLLTLELAQNIVRTTSETTVKNLYNSIHPLYYLTLLVPYLYGKHEVGYWGSDYPWGNWENFIYIGIIPILFLPFALKWKNKRLLGFFLTNLAVSVLLLLGRYNRLASFLNQNMPFSDNLTMLSKLTNFFHFFLAIIATIGIQGGLIAEKLRKNLLPFVIYFLLLLLLILALKPTNAKTFALTAREPPAGAAYDFIAKNINQSRFLFLLSSVFVFSYLLTRREKLIYGLILVYALDILLNGGSYNPIETTPGPPSKYYANPKILEKVKQDKSIYRIDNLWPRNINMINEVETTYGYHTIETKSYHDAISLFGFANRKIIDLMNVKYMLAENDLGQNPDMKFVSANVWENKSALARVFFVANYKVVKSKDQLLAGLTDQNFNPRREVLLEIDYTGKPIQRVGDTYEPAKYDIKISDYKSDNLYLNIESDRDGFLLFSQFRYPGWTANVDGVRTELLPANLFMYALPVSRGAHEVSFRFDSQPLRLGTWLAIGTFALLLVSIINKKIRKIYFKS</sequence>
<name>A0A1F7G8Z5_9BACT</name>
<dbReference type="InterPro" id="IPR018580">
    <property type="entry name" value="Uncharacterised_YfhO"/>
</dbReference>
<gene>
    <name evidence="2" type="ORF">A2774_01480</name>
</gene>
<dbReference type="PANTHER" id="PTHR38454">
    <property type="entry name" value="INTEGRAL MEMBRANE PROTEIN-RELATED"/>
    <property type="match status" value="1"/>
</dbReference>
<feature type="transmembrane region" description="Helical" evidence="1">
    <location>
        <begin position="194"/>
        <end position="211"/>
    </location>
</feature>
<feature type="transmembrane region" description="Helical" evidence="1">
    <location>
        <begin position="320"/>
        <end position="336"/>
    </location>
</feature>
<feature type="transmembrane region" description="Helical" evidence="1">
    <location>
        <begin position="116"/>
        <end position="138"/>
    </location>
</feature>
<feature type="transmembrane region" description="Helical" evidence="1">
    <location>
        <begin position="217"/>
        <end position="233"/>
    </location>
</feature>
<feature type="transmembrane region" description="Helical" evidence="1">
    <location>
        <begin position="388"/>
        <end position="407"/>
    </location>
</feature>